<dbReference type="InterPro" id="IPR029032">
    <property type="entry name" value="AhpD-like"/>
</dbReference>
<dbReference type="STRING" id="266117.Rxyl_2362"/>
<protein>
    <recommendedName>
        <fullName evidence="3">Carboxymuconolactone decarboxylase-like domain-containing protein</fullName>
    </recommendedName>
</protein>
<dbReference type="AlphaFoldDB" id="Q1ATI8"/>
<dbReference type="EMBL" id="CP000386">
    <property type="protein sequence ID" value="ABG05290.1"/>
    <property type="molecule type" value="Genomic_DNA"/>
</dbReference>
<name>Q1ATI8_RUBXD</name>
<sequence length="113" mass="12679">MDIGSAVGRELGVTEEQLRDLSRYRESGAFSEEERLAIALAEEMAKTPVEIPPELSARLRRRFDEAQLVELAAAIAWENHRARFNRVFGVRPVGFSGGGLPRKFTRLGDARRP</sequence>
<accession>Q1ATI8</accession>
<dbReference type="HOGENOM" id="CLU_2131690_0_0_11"/>
<dbReference type="PANTHER" id="PTHR34846">
    <property type="entry name" value="4-CARBOXYMUCONOLACTONE DECARBOXYLASE FAMILY PROTEIN (AFU_ORTHOLOGUE AFUA_6G11590)"/>
    <property type="match status" value="1"/>
</dbReference>
<dbReference type="eggNOG" id="COG2128">
    <property type="taxonomic scope" value="Bacteria"/>
</dbReference>
<dbReference type="SUPFAM" id="SSF69118">
    <property type="entry name" value="AhpD-like"/>
    <property type="match status" value="1"/>
</dbReference>
<evidence type="ECO:0000313" key="1">
    <source>
        <dbReference type="EMBL" id="ABG05290.1"/>
    </source>
</evidence>
<keyword evidence="2" id="KW-1185">Reference proteome</keyword>
<proteinExistence type="predicted"/>
<evidence type="ECO:0008006" key="3">
    <source>
        <dbReference type="Google" id="ProtNLM"/>
    </source>
</evidence>
<dbReference type="KEGG" id="rxy:Rxyl_2362"/>
<organism evidence="1 2">
    <name type="scientific">Rubrobacter xylanophilus (strain DSM 9941 / JCM 11954 / NBRC 16129 / PRD-1)</name>
    <dbReference type="NCBI Taxonomy" id="266117"/>
    <lineage>
        <taxon>Bacteria</taxon>
        <taxon>Bacillati</taxon>
        <taxon>Actinomycetota</taxon>
        <taxon>Rubrobacteria</taxon>
        <taxon>Rubrobacterales</taxon>
        <taxon>Rubrobacteraceae</taxon>
        <taxon>Rubrobacter</taxon>
    </lineage>
</organism>
<reference evidence="1 2" key="1">
    <citation type="submission" date="2006-06" db="EMBL/GenBank/DDBJ databases">
        <title>Complete sequence of Rubrobacter xylanophilus DSM 9941.</title>
        <authorList>
            <consortium name="US DOE Joint Genome Institute"/>
            <person name="Copeland A."/>
            <person name="Lucas S."/>
            <person name="Lapidus A."/>
            <person name="Barry K."/>
            <person name="Detter J.C."/>
            <person name="Glavina del Rio T."/>
            <person name="Hammon N."/>
            <person name="Israni S."/>
            <person name="Dalin E."/>
            <person name="Tice H."/>
            <person name="Pitluck S."/>
            <person name="Munk A.C."/>
            <person name="Brettin T."/>
            <person name="Bruce D."/>
            <person name="Han C."/>
            <person name="Tapia R."/>
            <person name="Gilna P."/>
            <person name="Schmutz J."/>
            <person name="Larimer F."/>
            <person name="Land M."/>
            <person name="Hauser L."/>
            <person name="Kyrpides N."/>
            <person name="Lykidis A."/>
            <person name="da Costa M.S."/>
            <person name="Rainey F.A."/>
            <person name="Empadinhas N."/>
            <person name="Jolivet E."/>
            <person name="Battista J.R."/>
            <person name="Richardson P."/>
        </authorList>
    </citation>
    <scope>NUCLEOTIDE SEQUENCE [LARGE SCALE GENOMIC DNA]</scope>
    <source>
        <strain evidence="2">DSM 9941 / NBRC 16129 / PRD-1</strain>
    </source>
</reference>
<dbReference type="Gene3D" id="1.20.1290.10">
    <property type="entry name" value="AhpD-like"/>
    <property type="match status" value="1"/>
</dbReference>
<dbReference type="Proteomes" id="UP000006637">
    <property type="component" value="Chromosome"/>
</dbReference>
<evidence type="ECO:0000313" key="2">
    <source>
        <dbReference type="Proteomes" id="UP000006637"/>
    </source>
</evidence>
<gene>
    <name evidence="1" type="ordered locus">Rxyl_2362</name>
</gene>
<dbReference type="PANTHER" id="PTHR34846:SF5">
    <property type="entry name" value="CARBOXYMUCONOLACTONE DECARBOXYLASE-LIKE DOMAIN-CONTAINING PROTEIN"/>
    <property type="match status" value="1"/>
</dbReference>